<dbReference type="EMBL" id="PKKO01000002">
    <property type="protein sequence ID" value="PKY72630.1"/>
    <property type="molecule type" value="Genomic_DNA"/>
</dbReference>
<feature type="transmembrane region" description="Helical" evidence="2">
    <location>
        <begin position="223"/>
        <end position="245"/>
    </location>
</feature>
<feature type="transmembrane region" description="Helical" evidence="2">
    <location>
        <begin position="325"/>
        <end position="345"/>
    </location>
</feature>
<feature type="region of interest" description="Disordered" evidence="1">
    <location>
        <begin position="402"/>
        <end position="469"/>
    </location>
</feature>
<keyword evidence="2" id="KW-1133">Transmembrane helix</keyword>
<feature type="transmembrane region" description="Helical" evidence="2">
    <location>
        <begin position="107"/>
        <end position="126"/>
    </location>
</feature>
<reference evidence="3 4" key="1">
    <citation type="submission" date="2017-12" db="EMBL/GenBank/DDBJ databases">
        <title>Phylogenetic diversity of female urinary microbiome.</title>
        <authorList>
            <person name="Thomas-White K."/>
            <person name="Wolfe A.J."/>
        </authorList>
    </citation>
    <scope>NUCLEOTIDE SEQUENCE [LARGE SCALE GENOMIC DNA]</scope>
    <source>
        <strain evidence="3 4">UMB0402</strain>
    </source>
</reference>
<keyword evidence="2" id="KW-0812">Transmembrane</keyword>
<protein>
    <submittedName>
        <fullName evidence="3">Uncharacterized protein</fullName>
    </submittedName>
</protein>
<sequence length="469" mass="48189">MRLRLRPPGAGENHFASGAATLKAMKPKARSEIVIRLPEGWSKAAFVGGEYAFLGWLLPVAVGLLAYVAEASNPYLEGAKWSQAVSVASDYWRLAYAGSAPFAGGRLTLIPLALPMAMLALLSHAIKTQVSGWAKIFVALGHVPVVFLLNALTGGGLSGAMATTALAVCALAAALASPWKKGLPAHVQAGVRFAERMLAILAGASLGLFALALVLHWHEVAGIYSLLGGGVIGAFVVTAIWVGYLPNLCVWALSWVIGAGFEAADGVASSPFSVARLPLPAIPPYAAIPGRAPGAVVLVATALFFVLAGFLLARGTPTRSRKERIEFLIAGVGSLAVAVLVLGALSRGSLGAGRMAEVGPPLGALAAWLCLCALVPAALGAYFAAPAARAELSRLLGATATESKKQNEQYPPSNGEKAGSHTVPGTGAVPEGKAETSRAGSSSHKRLRLVVDKNGDPEAPTTAIARKQK</sequence>
<evidence type="ECO:0000313" key="4">
    <source>
        <dbReference type="Proteomes" id="UP000235122"/>
    </source>
</evidence>
<evidence type="ECO:0000313" key="3">
    <source>
        <dbReference type="EMBL" id="PKY72630.1"/>
    </source>
</evidence>
<dbReference type="Proteomes" id="UP000235122">
    <property type="component" value="Unassembled WGS sequence"/>
</dbReference>
<dbReference type="Pfam" id="PF19877">
    <property type="entry name" value="DUF6350"/>
    <property type="match status" value="1"/>
</dbReference>
<name>A0A2I1INC3_9ACTO</name>
<keyword evidence="4" id="KW-1185">Reference proteome</keyword>
<dbReference type="RefSeq" id="WP_024331153.1">
    <property type="nucleotide sequence ID" value="NZ_JASOXK010000002.1"/>
</dbReference>
<dbReference type="STRING" id="33007.HMPREF3198_01628"/>
<feature type="transmembrane region" description="Helical" evidence="2">
    <location>
        <begin position="51"/>
        <end position="69"/>
    </location>
</feature>
<feature type="transmembrane region" description="Helical" evidence="2">
    <location>
        <begin position="133"/>
        <end position="152"/>
    </location>
</feature>
<feature type="transmembrane region" description="Helical" evidence="2">
    <location>
        <begin position="252"/>
        <end position="272"/>
    </location>
</feature>
<feature type="transmembrane region" description="Helical" evidence="2">
    <location>
        <begin position="197"/>
        <end position="217"/>
    </location>
</feature>
<accession>A0A2I1INC3</accession>
<feature type="transmembrane region" description="Helical" evidence="2">
    <location>
        <begin position="292"/>
        <end position="313"/>
    </location>
</feature>
<dbReference type="GeneID" id="35867595"/>
<organism evidence="3 4">
    <name type="scientific">Winkia neuii</name>
    <dbReference type="NCBI Taxonomy" id="33007"/>
    <lineage>
        <taxon>Bacteria</taxon>
        <taxon>Bacillati</taxon>
        <taxon>Actinomycetota</taxon>
        <taxon>Actinomycetes</taxon>
        <taxon>Actinomycetales</taxon>
        <taxon>Actinomycetaceae</taxon>
        <taxon>Winkia</taxon>
    </lineage>
</organism>
<gene>
    <name evidence="3" type="ORF">CYJ19_03000</name>
</gene>
<feature type="transmembrane region" description="Helical" evidence="2">
    <location>
        <begin position="158"/>
        <end position="176"/>
    </location>
</feature>
<comment type="caution">
    <text evidence="3">The sequence shown here is derived from an EMBL/GenBank/DDBJ whole genome shotgun (WGS) entry which is preliminary data.</text>
</comment>
<keyword evidence="2" id="KW-0472">Membrane</keyword>
<feature type="transmembrane region" description="Helical" evidence="2">
    <location>
        <begin position="365"/>
        <end position="385"/>
    </location>
</feature>
<dbReference type="AlphaFoldDB" id="A0A2I1INC3"/>
<evidence type="ECO:0000256" key="2">
    <source>
        <dbReference type="SAM" id="Phobius"/>
    </source>
</evidence>
<proteinExistence type="predicted"/>
<dbReference type="InterPro" id="IPR045931">
    <property type="entry name" value="DUF6350"/>
</dbReference>
<evidence type="ECO:0000256" key="1">
    <source>
        <dbReference type="SAM" id="MobiDB-lite"/>
    </source>
</evidence>